<sequence>MKTRKVIVLDVARADFRKIKRHVKRDFGDLVWDEVNAEFKESIRKIGLNAEGGKNFTELEGVGGENFRMRLVRQTKVVYEFDDEKVLVHMFIHSNMDFRSHLFQRLFDI</sequence>
<dbReference type="Proteomes" id="UP000175989">
    <property type="component" value="Unassembled WGS sequence"/>
</dbReference>
<name>A0A1E7WRD9_9BURK</name>
<dbReference type="Gene3D" id="3.30.2310.20">
    <property type="entry name" value="RelE-like"/>
    <property type="match status" value="1"/>
</dbReference>
<dbReference type="EMBL" id="LROM01000077">
    <property type="protein sequence ID" value="OFA02102.1"/>
    <property type="molecule type" value="Genomic_DNA"/>
</dbReference>
<reference evidence="2" key="1">
    <citation type="journal article" date="2016" name="Front. Microbiol.">
        <title>Molecular Keys to the Janthinobacterium and Duganella spp. Interaction with the Plant Pathogen Fusarium graminearum.</title>
        <authorList>
            <person name="Haack F.S."/>
            <person name="Poehlein A."/>
            <person name="Kroger C."/>
            <person name="Voigt C.A."/>
            <person name="Piepenbring M."/>
            <person name="Bode H.B."/>
            <person name="Daniel R."/>
            <person name="Schafer W."/>
            <person name="Streit W.R."/>
        </authorList>
    </citation>
    <scope>NUCLEOTIDE SEQUENCE [LARGE SCALE GENOMIC DNA]</scope>
    <source>
        <strain evidence="2">T54</strain>
    </source>
</reference>
<dbReference type="AlphaFoldDB" id="A0A1E7WRD9"/>
<keyword evidence="2" id="KW-1185">Reference proteome</keyword>
<evidence type="ECO:0008006" key="3">
    <source>
        <dbReference type="Google" id="ProtNLM"/>
    </source>
</evidence>
<comment type="caution">
    <text evidence="1">The sequence shown here is derived from an EMBL/GenBank/DDBJ whole genome shotgun (WGS) entry which is preliminary data.</text>
</comment>
<organism evidence="1 2">
    <name type="scientific">Duganella phyllosphaerae</name>
    <dbReference type="NCBI Taxonomy" id="762836"/>
    <lineage>
        <taxon>Bacteria</taxon>
        <taxon>Pseudomonadati</taxon>
        <taxon>Pseudomonadota</taxon>
        <taxon>Betaproteobacteria</taxon>
        <taxon>Burkholderiales</taxon>
        <taxon>Oxalobacteraceae</taxon>
        <taxon>Telluria group</taxon>
        <taxon>Duganella</taxon>
    </lineage>
</organism>
<dbReference type="RefSeq" id="WP_070247684.1">
    <property type="nucleotide sequence ID" value="NZ_LROM01000077.1"/>
</dbReference>
<evidence type="ECO:0000313" key="1">
    <source>
        <dbReference type="EMBL" id="OFA02102.1"/>
    </source>
</evidence>
<protein>
    <recommendedName>
        <fullName evidence="3">Plasmid stabilization system protein</fullName>
    </recommendedName>
</protein>
<dbReference type="OrthoDB" id="8906450at2"/>
<gene>
    <name evidence="1" type="ORF">DUPY_19860</name>
</gene>
<proteinExistence type="predicted"/>
<evidence type="ECO:0000313" key="2">
    <source>
        <dbReference type="Proteomes" id="UP000175989"/>
    </source>
</evidence>
<dbReference type="InterPro" id="IPR035093">
    <property type="entry name" value="RelE/ParE_toxin_dom_sf"/>
</dbReference>
<accession>A0A1E7WRD9</accession>